<dbReference type="GO" id="GO:0005524">
    <property type="term" value="F:ATP binding"/>
    <property type="evidence" value="ECO:0007669"/>
    <property type="project" value="UniProtKB-KW"/>
</dbReference>
<proteinExistence type="predicted"/>
<dbReference type="AlphaFoldDB" id="A0A423SY67"/>
<dbReference type="SUPFAM" id="SSF56112">
    <property type="entry name" value="Protein kinase-like (PK-like)"/>
    <property type="match status" value="1"/>
</dbReference>
<dbReference type="OrthoDB" id="193931at2759"/>
<evidence type="ECO:0000313" key="6">
    <source>
        <dbReference type="Proteomes" id="UP000283509"/>
    </source>
</evidence>
<keyword evidence="6" id="KW-1185">Reference proteome</keyword>
<dbReference type="STRING" id="6689.A0A423SY67"/>
<dbReference type="GO" id="GO:0005737">
    <property type="term" value="C:cytoplasm"/>
    <property type="evidence" value="ECO:0007669"/>
    <property type="project" value="TreeGrafter"/>
</dbReference>
<keyword evidence="1" id="KW-0547">Nucleotide-binding</keyword>
<organism evidence="5 6">
    <name type="scientific">Penaeus vannamei</name>
    <name type="common">Whiteleg shrimp</name>
    <name type="synonym">Litopenaeus vannamei</name>
    <dbReference type="NCBI Taxonomy" id="6689"/>
    <lineage>
        <taxon>Eukaryota</taxon>
        <taxon>Metazoa</taxon>
        <taxon>Ecdysozoa</taxon>
        <taxon>Arthropoda</taxon>
        <taxon>Crustacea</taxon>
        <taxon>Multicrustacea</taxon>
        <taxon>Malacostraca</taxon>
        <taxon>Eumalacostraca</taxon>
        <taxon>Eucarida</taxon>
        <taxon>Decapoda</taxon>
        <taxon>Dendrobranchiata</taxon>
        <taxon>Penaeoidea</taxon>
        <taxon>Penaeidae</taxon>
        <taxon>Penaeus</taxon>
    </lineage>
</organism>
<gene>
    <name evidence="5" type="ORF">C7M84_012696</name>
</gene>
<dbReference type="CDD" id="cd14014">
    <property type="entry name" value="STKc_PknB_like"/>
    <property type="match status" value="1"/>
</dbReference>
<dbReference type="InterPro" id="IPR008271">
    <property type="entry name" value="Ser/Thr_kinase_AS"/>
</dbReference>
<dbReference type="EMBL" id="QCYY01002599">
    <property type="protein sequence ID" value="ROT69141.1"/>
    <property type="molecule type" value="Genomic_DNA"/>
</dbReference>
<dbReference type="GO" id="GO:0035556">
    <property type="term" value="P:intracellular signal transduction"/>
    <property type="evidence" value="ECO:0007669"/>
    <property type="project" value="TreeGrafter"/>
</dbReference>
<feature type="domain" description="Protein kinase" evidence="4">
    <location>
        <begin position="1"/>
        <end position="286"/>
    </location>
</feature>
<dbReference type="GO" id="GO:0004674">
    <property type="term" value="F:protein serine/threonine kinase activity"/>
    <property type="evidence" value="ECO:0007669"/>
    <property type="project" value="TreeGrafter"/>
</dbReference>
<dbReference type="InterPro" id="IPR000719">
    <property type="entry name" value="Prot_kinase_dom"/>
</dbReference>
<accession>A0A423SY67</accession>
<reference evidence="5 6" key="2">
    <citation type="submission" date="2019-01" db="EMBL/GenBank/DDBJ databases">
        <title>The decoding of complex shrimp genome reveals the adaptation for benthos swimmer, frequently molting mechanism and breeding impact on genome.</title>
        <authorList>
            <person name="Sun Y."/>
            <person name="Gao Y."/>
            <person name="Yu Y."/>
        </authorList>
    </citation>
    <scope>NUCLEOTIDE SEQUENCE [LARGE SCALE GENOMIC DNA]</scope>
    <source>
        <tissue evidence="5">Muscle</tissue>
    </source>
</reference>
<comment type="caution">
    <text evidence="5">The sequence shown here is derived from an EMBL/GenBank/DDBJ whole genome shotgun (WGS) entry which is preliminary data.</text>
</comment>
<evidence type="ECO:0000256" key="1">
    <source>
        <dbReference type="ARBA" id="ARBA00022741"/>
    </source>
</evidence>
<dbReference type="PANTHER" id="PTHR24346:SF30">
    <property type="entry name" value="MATERNAL EMBRYONIC LEUCINE ZIPPER KINASE"/>
    <property type="match status" value="1"/>
</dbReference>
<protein>
    <submittedName>
        <fullName evidence="5">Putative hormonally up-regulated neu tumor-associated kinase-like</fullName>
    </submittedName>
</protein>
<evidence type="ECO:0000256" key="3">
    <source>
        <dbReference type="SAM" id="MobiDB-lite"/>
    </source>
</evidence>
<dbReference type="Proteomes" id="UP000283509">
    <property type="component" value="Unassembled WGS sequence"/>
</dbReference>
<keyword evidence="5" id="KW-0418">Kinase</keyword>
<dbReference type="PANTHER" id="PTHR24346">
    <property type="entry name" value="MAP/MICROTUBULE AFFINITY-REGULATING KINASE"/>
    <property type="match status" value="1"/>
</dbReference>
<dbReference type="PROSITE" id="PS00108">
    <property type="entry name" value="PROTEIN_KINASE_ST"/>
    <property type="match status" value="1"/>
</dbReference>
<evidence type="ECO:0000313" key="5">
    <source>
        <dbReference type="EMBL" id="ROT69141.1"/>
    </source>
</evidence>
<evidence type="ECO:0000259" key="4">
    <source>
        <dbReference type="PROSITE" id="PS50011"/>
    </source>
</evidence>
<name>A0A423SY67_PENVA</name>
<dbReference type="Pfam" id="PF00069">
    <property type="entry name" value="Pkinase"/>
    <property type="match status" value="1"/>
</dbReference>
<dbReference type="PROSITE" id="PS50011">
    <property type="entry name" value="PROTEIN_KINASE_DOM"/>
    <property type="match status" value="1"/>
</dbReference>
<dbReference type="Gene3D" id="1.10.510.10">
    <property type="entry name" value="Transferase(Phosphotransferase) domain 1"/>
    <property type="match status" value="1"/>
</dbReference>
<evidence type="ECO:0000256" key="2">
    <source>
        <dbReference type="ARBA" id="ARBA00022840"/>
    </source>
</evidence>
<reference evidence="5 6" key="1">
    <citation type="submission" date="2018-04" db="EMBL/GenBank/DDBJ databases">
        <authorList>
            <person name="Zhang X."/>
            <person name="Yuan J."/>
            <person name="Li F."/>
            <person name="Xiang J."/>
        </authorList>
    </citation>
    <scope>NUCLEOTIDE SEQUENCE [LARGE SCALE GENOMIC DNA]</scope>
    <source>
        <tissue evidence="5">Muscle</tissue>
    </source>
</reference>
<dbReference type="InterPro" id="IPR011009">
    <property type="entry name" value="Kinase-like_dom_sf"/>
</dbReference>
<keyword evidence="5" id="KW-0808">Transferase</keyword>
<feature type="region of interest" description="Disordered" evidence="3">
    <location>
        <begin position="304"/>
        <end position="326"/>
    </location>
</feature>
<keyword evidence="2" id="KW-0067">ATP-binding</keyword>
<sequence>MGVVLGRGRFGWVSRATHHIIGRPVAVKHQPWAVDGISCGGEAGEHKDCQHVEVTKCRAALENEAALLARISHPSIVALMEVVRGPSGVYVCLEDLGDTNLATLVLQHFESKNTGLGESFTSTVFRQVAAGLHHLHSQGILHRDVKPENIMVVPGTKYVAPVAKLIDLGLAMAWEPSSPLNTARTCAGTVNYLAPELTLSAHNYGPEIDVFSLGASLYFTLIGETPFIEYKRNGRRGTTAVYGLQLHHEDAIDTLSRQAGVVLHAMMDTNPKTRWNLPNLLDYIWFNIPYKDLQKRKEGYLFKNKNSSERKNNSKASEFKNSSTDSEEDLGYASRFRGSRMRSNFAHGYGPNNSGISSELSESYNSCDDVSTYNNRKQSYWVDKQCVELVSSLLKKDAEDVLHKLWEEPWGPVGGMYNLLLHAGEPPCLEHN</sequence>
<dbReference type="SMART" id="SM00220">
    <property type="entry name" value="S_TKc"/>
    <property type="match status" value="1"/>
</dbReference>